<dbReference type="Pfam" id="PF04464">
    <property type="entry name" value="Glyphos_transf"/>
    <property type="match status" value="1"/>
</dbReference>
<dbReference type="RefSeq" id="WP_344230406.1">
    <property type="nucleotide sequence ID" value="NZ_BAAARI010000017.1"/>
</dbReference>
<comment type="subcellular location">
    <subcellularLocation>
        <location evidence="1">Cell membrane</location>
        <topology evidence="1">Peripheral membrane protein</topology>
    </subcellularLocation>
</comment>
<evidence type="ECO:0000256" key="3">
    <source>
        <dbReference type="ARBA" id="ARBA00022475"/>
    </source>
</evidence>
<dbReference type="PANTHER" id="PTHR37316">
    <property type="entry name" value="TEICHOIC ACID GLYCEROL-PHOSPHATE PRIMASE"/>
    <property type="match status" value="1"/>
</dbReference>
<gene>
    <name evidence="7" type="ORF">GCM10009862_27430</name>
</gene>
<evidence type="ECO:0000313" key="7">
    <source>
        <dbReference type="EMBL" id="GAA2586872.1"/>
    </source>
</evidence>
<dbReference type="Gene3D" id="3.40.50.12580">
    <property type="match status" value="1"/>
</dbReference>
<organism evidence="7 8">
    <name type="scientific">Microbacterium binotii</name>
    <dbReference type="NCBI Taxonomy" id="462710"/>
    <lineage>
        <taxon>Bacteria</taxon>
        <taxon>Bacillati</taxon>
        <taxon>Actinomycetota</taxon>
        <taxon>Actinomycetes</taxon>
        <taxon>Micrococcales</taxon>
        <taxon>Microbacteriaceae</taxon>
        <taxon>Microbacterium</taxon>
    </lineage>
</organism>
<keyword evidence="4" id="KW-0808">Transferase</keyword>
<dbReference type="InterPro" id="IPR007554">
    <property type="entry name" value="Glycerophosphate_synth"/>
</dbReference>
<dbReference type="Proteomes" id="UP001500274">
    <property type="component" value="Unassembled WGS sequence"/>
</dbReference>
<keyword evidence="3" id="KW-1003">Cell membrane</keyword>
<dbReference type="InterPro" id="IPR043149">
    <property type="entry name" value="TagF_N"/>
</dbReference>
<evidence type="ECO:0000256" key="4">
    <source>
        <dbReference type="ARBA" id="ARBA00022679"/>
    </source>
</evidence>
<keyword evidence="6" id="KW-0472">Membrane</keyword>
<sequence length="419" mass="45838">MASFSFGDGNAKKLLAIPFYAAGRALTLLVPRAPGRWVFGSAAGIADGGLALWNETVARGHRAVWLIRTDAQARDAAARGIPHVRTDSLRGLWLTARAEVVVVTHGFGDVNRYAVSGSYLVQLWHGIPLKRIGIDSPETLRSSFLPSSRLVRRLLALMYRSATRRIRLLPAASHLVRGRLESAFSLDDSRVPVVGEPRVDVLSRGTATERRESARRQLEATLGPLGDDRLVLYAPTWRDGDDDPAIPTAVDWERITSLLDEYSARLIIRPHPLGAGEYAPPAGAQRVHLLGSDRLTDVTPVLAGMDLLVTDYSSLAYDSSLVPLPVVYFAPDVDDYARRRGFYGTYADVAGADVAVDWKETLAQIAAVFSDDDEHRARLERARRLDAAVHAHRDGRNAERVYLAIMAAIGGNGPREEIA</sequence>
<dbReference type="SUPFAM" id="SSF53756">
    <property type="entry name" value="UDP-Glycosyltransferase/glycogen phosphorylase"/>
    <property type="match status" value="1"/>
</dbReference>
<reference evidence="7 8" key="1">
    <citation type="journal article" date="2019" name="Int. J. Syst. Evol. Microbiol.">
        <title>The Global Catalogue of Microorganisms (GCM) 10K type strain sequencing project: providing services to taxonomists for standard genome sequencing and annotation.</title>
        <authorList>
            <consortium name="The Broad Institute Genomics Platform"/>
            <consortium name="The Broad Institute Genome Sequencing Center for Infectious Disease"/>
            <person name="Wu L."/>
            <person name="Ma J."/>
        </authorList>
    </citation>
    <scope>NUCLEOTIDE SEQUENCE [LARGE SCALE GENOMIC DNA]</scope>
    <source>
        <strain evidence="7 8">JCM 16365</strain>
    </source>
</reference>
<proteinExistence type="inferred from homology"/>
<dbReference type="InterPro" id="IPR043148">
    <property type="entry name" value="TagF_C"/>
</dbReference>
<dbReference type="Gene3D" id="3.40.50.11820">
    <property type="match status" value="1"/>
</dbReference>
<keyword evidence="5" id="KW-0777">Teichoic acid biosynthesis</keyword>
<comment type="caution">
    <text evidence="7">The sequence shown here is derived from an EMBL/GenBank/DDBJ whole genome shotgun (WGS) entry which is preliminary data.</text>
</comment>
<evidence type="ECO:0000256" key="2">
    <source>
        <dbReference type="ARBA" id="ARBA00010488"/>
    </source>
</evidence>
<evidence type="ECO:0000256" key="6">
    <source>
        <dbReference type="ARBA" id="ARBA00023136"/>
    </source>
</evidence>
<dbReference type="InterPro" id="IPR051612">
    <property type="entry name" value="Teichoic_Acid_Biosynth"/>
</dbReference>
<evidence type="ECO:0000313" key="8">
    <source>
        <dbReference type="Proteomes" id="UP001500274"/>
    </source>
</evidence>
<evidence type="ECO:0000256" key="1">
    <source>
        <dbReference type="ARBA" id="ARBA00004202"/>
    </source>
</evidence>
<protein>
    <submittedName>
        <fullName evidence="7">CDP-glycerol glycerophosphotransferase family protein</fullName>
    </submittedName>
</protein>
<keyword evidence="8" id="KW-1185">Reference proteome</keyword>
<name>A0ABN3PJZ7_9MICO</name>
<dbReference type="EMBL" id="BAAARI010000017">
    <property type="protein sequence ID" value="GAA2586872.1"/>
    <property type="molecule type" value="Genomic_DNA"/>
</dbReference>
<dbReference type="PANTHER" id="PTHR37316:SF3">
    <property type="entry name" value="TEICHOIC ACID GLYCEROL-PHOSPHATE TRANSFERASE"/>
    <property type="match status" value="1"/>
</dbReference>
<comment type="similarity">
    <text evidence="2">Belongs to the CDP-glycerol glycerophosphotransferase family.</text>
</comment>
<evidence type="ECO:0000256" key="5">
    <source>
        <dbReference type="ARBA" id="ARBA00022944"/>
    </source>
</evidence>
<accession>A0ABN3PJZ7</accession>